<evidence type="ECO:0000256" key="1">
    <source>
        <dbReference type="ARBA" id="ARBA00022729"/>
    </source>
</evidence>
<evidence type="ECO:0000313" key="6">
    <source>
        <dbReference type="Proteomes" id="UP000830055"/>
    </source>
</evidence>
<dbReference type="InterPro" id="IPR010177">
    <property type="entry name" value="Paired_CXXCH_1"/>
</dbReference>
<dbReference type="PANTHER" id="PTHR35038">
    <property type="entry name" value="DISSIMILATORY SULFITE REDUCTASE SIRA"/>
    <property type="match status" value="1"/>
</dbReference>
<evidence type="ECO:0000259" key="3">
    <source>
        <dbReference type="Pfam" id="PF13435"/>
    </source>
</evidence>
<dbReference type="InterPro" id="IPR023155">
    <property type="entry name" value="Cyt_c-552/4"/>
</dbReference>
<dbReference type="Gene3D" id="1.10.287.3080">
    <property type="match status" value="3"/>
</dbReference>
<dbReference type="NCBIfam" id="TIGR01905">
    <property type="entry name" value="paired_CXXCH_1"/>
    <property type="match status" value="2"/>
</dbReference>
<feature type="domain" description="Cytochrome c-type protein NrfB-like" evidence="4">
    <location>
        <begin position="75"/>
        <end position="146"/>
    </location>
</feature>
<evidence type="ECO:0000259" key="2">
    <source>
        <dbReference type="Pfam" id="PF09699"/>
    </source>
</evidence>
<dbReference type="InterPro" id="IPR020015">
    <property type="entry name" value="Decahaem_cyt-c_DmsE"/>
</dbReference>
<keyword evidence="6" id="KW-1185">Reference proteome</keyword>
<dbReference type="Proteomes" id="UP000830055">
    <property type="component" value="Chromosome"/>
</dbReference>
<proteinExistence type="predicted"/>
<evidence type="ECO:0000259" key="4">
    <source>
        <dbReference type="Pfam" id="PF22678"/>
    </source>
</evidence>
<feature type="domain" description="Doubled CXXCH motif" evidence="2">
    <location>
        <begin position="222"/>
        <end position="260"/>
    </location>
</feature>
<organism evidence="5 6">
    <name type="scientific">Desulfofustis limnaeus</name>
    <dbReference type="NCBI Taxonomy" id="2740163"/>
    <lineage>
        <taxon>Bacteria</taxon>
        <taxon>Pseudomonadati</taxon>
        <taxon>Thermodesulfobacteriota</taxon>
        <taxon>Desulfobulbia</taxon>
        <taxon>Desulfobulbales</taxon>
        <taxon>Desulfocapsaceae</taxon>
        <taxon>Desulfofustis</taxon>
    </lineage>
</organism>
<dbReference type="InterPro" id="IPR053875">
    <property type="entry name" value="Cytochrom_c_NrfB-like_dom"/>
</dbReference>
<dbReference type="InterPro" id="IPR051829">
    <property type="entry name" value="Multiheme_Cytochr_ET"/>
</dbReference>
<keyword evidence="1" id="KW-0732">Signal</keyword>
<dbReference type="NCBIfam" id="TIGR03508">
    <property type="entry name" value="decahem_SO"/>
    <property type="match status" value="1"/>
</dbReference>
<accession>A0ABN6M0Q2</accession>
<feature type="domain" description="Doubled CXXCH motif" evidence="2">
    <location>
        <begin position="173"/>
        <end position="215"/>
    </location>
</feature>
<dbReference type="RefSeq" id="WP_284153535.1">
    <property type="nucleotide sequence ID" value="NZ_AP025516.1"/>
</dbReference>
<dbReference type="EMBL" id="AP025516">
    <property type="protein sequence ID" value="BDD86449.1"/>
    <property type="molecule type" value="Genomic_DNA"/>
</dbReference>
<name>A0ABN6M0Q2_9BACT</name>
<protein>
    <submittedName>
        <fullName evidence="5">Cystathionine beta-synthase</fullName>
    </submittedName>
</protein>
<dbReference type="Gene3D" id="3.90.10.10">
    <property type="entry name" value="Cytochrome C3"/>
    <property type="match status" value="1"/>
</dbReference>
<reference evidence="5 6" key="1">
    <citation type="submission" date="2022-01" db="EMBL/GenBank/DDBJ databases">
        <title>Desulfofustis limnae sp. nov., a novel mesophilic sulfate-reducing bacterium isolated from marsh soil.</title>
        <authorList>
            <person name="Watanabe M."/>
            <person name="Takahashi A."/>
            <person name="Kojima H."/>
            <person name="Fukui M."/>
        </authorList>
    </citation>
    <scope>NUCLEOTIDE SEQUENCE [LARGE SCALE GENOMIC DNA]</scope>
    <source>
        <strain evidence="5 6">PPLL</strain>
    </source>
</reference>
<gene>
    <name evidence="5" type="primary">mtrA</name>
    <name evidence="5" type="ORF">DPPLL_08140</name>
</gene>
<sequence>MKRMLKKVLPLLPILLMVGFLPLLTSGDGLSAEEELAGYIGAETCKECHEQQYATYASSVHAKKSIKGPQSQNACETCHGPGAMHVEKGGGRDVDIFDFNDRVDAQARSAQCLTCHAQTPGMDLWEMGVHARNDVACDSCHALHTGRSQKPDDPDVCFECHRSVKVEANKRSHHPILQGKVSCSSCHAPHGSMTRSMLVADDAQELCFLCHADKRGPVVWEHPPVEENCQSCHTPHGSSHTRLLSERIPQLCQNCHDWSRHPGTPYDDAASFASRWDCLRCHPAIHGSNSPHGGGMRYVR</sequence>
<dbReference type="PANTHER" id="PTHR35038:SF6">
    <property type="entry name" value="SURFACE LOCALIZED DECAHEME CYTOCHROME C LIPOPROTEIN"/>
    <property type="match status" value="1"/>
</dbReference>
<dbReference type="SUPFAM" id="SSF48695">
    <property type="entry name" value="Multiheme cytochromes"/>
    <property type="match status" value="1"/>
</dbReference>
<dbReference type="Pfam" id="PF09699">
    <property type="entry name" value="Paired_CXXCH_1"/>
    <property type="match status" value="2"/>
</dbReference>
<feature type="domain" description="Cytochrome c-552/4" evidence="3">
    <location>
        <begin position="44"/>
        <end position="65"/>
    </location>
</feature>
<dbReference type="Pfam" id="PF22678">
    <property type="entry name" value="Cytochrom_c_NrfB-like"/>
    <property type="match status" value="1"/>
</dbReference>
<dbReference type="Pfam" id="PF13435">
    <property type="entry name" value="Cytochrome_C554"/>
    <property type="match status" value="1"/>
</dbReference>
<dbReference type="InterPro" id="IPR036280">
    <property type="entry name" value="Multihaem_cyt_sf"/>
</dbReference>
<evidence type="ECO:0000313" key="5">
    <source>
        <dbReference type="EMBL" id="BDD86449.1"/>
    </source>
</evidence>